<evidence type="ECO:0000313" key="3">
    <source>
        <dbReference type="Proteomes" id="UP000231252"/>
    </source>
</evidence>
<comment type="caution">
    <text evidence="2">The sequence shown here is derived from an EMBL/GenBank/DDBJ whole genome shotgun (WGS) entry which is preliminary data.</text>
</comment>
<dbReference type="SUPFAM" id="SSF140683">
    <property type="entry name" value="SP0561-like"/>
    <property type="match status" value="1"/>
</dbReference>
<dbReference type="Gene3D" id="1.10.3910.10">
    <property type="entry name" value="SP0561-like"/>
    <property type="match status" value="1"/>
</dbReference>
<dbReference type="PANTHER" id="PTHR39341">
    <property type="entry name" value="BSL7085 PROTEIN"/>
    <property type="match status" value="1"/>
</dbReference>
<proteinExistence type="predicted"/>
<dbReference type="EMBL" id="PEYU01000026">
    <property type="protein sequence ID" value="PIS22516.1"/>
    <property type="molecule type" value="Genomic_DNA"/>
</dbReference>
<reference evidence="3" key="1">
    <citation type="submission" date="2017-09" db="EMBL/GenBank/DDBJ databases">
        <title>Depth-based differentiation of microbial function through sediment-hosted aquifers and enrichment of novel symbionts in the deep terrestrial subsurface.</title>
        <authorList>
            <person name="Probst A.J."/>
            <person name="Ladd B."/>
            <person name="Jarett J.K."/>
            <person name="Geller-Mcgrath D.E."/>
            <person name="Sieber C.M.K."/>
            <person name="Emerson J.B."/>
            <person name="Anantharaman K."/>
            <person name="Thomas B.C."/>
            <person name="Malmstrom R."/>
            <person name="Stieglmeier M."/>
            <person name="Klingl A."/>
            <person name="Woyke T."/>
            <person name="Ryan C.M."/>
            <person name="Banfield J.F."/>
        </authorList>
    </citation>
    <scope>NUCLEOTIDE SEQUENCE [LARGE SCALE GENOMIC DNA]</scope>
</reference>
<dbReference type="Pfam" id="PF08984">
    <property type="entry name" value="DUF1858"/>
    <property type="match status" value="1"/>
</dbReference>
<dbReference type="Proteomes" id="UP000231252">
    <property type="component" value="Unassembled WGS sequence"/>
</dbReference>
<feature type="domain" description="DUF1858" evidence="1">
    <location>
        <begin position="23"/>
        <end position="73"/>
    </location>
</feature>
<sequence length="89" mass="9972">MLLRKPWIAMIENRTANKESAVTRSSNLGEVVFKYPKTAEVLLDYGLHCVGCGAMNYDTIEAGARVHGFNDAEIDELVVRVNEVIKFDK</sequence>
<dbReference type="InterPro" id="IPR023883">
    <property type="entry name" value="CHP03980_redox-disulphide"/>
</dbReference>
<accession>A0A2H0XC76</accession>
<gene>
    <name evidence="2" type="ORF">COT50_01510</name>
</gene>
<organism evidence="2 3">
    <name type="scientific">candidate division WWE3 bacterium CG08_land_8_20_14_0_20_41_10</name>
    <dbReference type="NCBI Taxonomy" id="1975085"/>
    <lineage>
        <taxon>Bacteria</taxon>
        <taxon>Katanobacteria</taxon>
    </lineage>
</organism>
<name>A0A2H0XC76_UNCKA</name>
<protein>
    <submittedName>
        <fullName evidence="2">Disulfide oxidoreductase</fullName>
    </submittedName>
</protein>
<dbReference type="PANTHER" id="PTHR39341:SF1">
    <property type="entry name" value="DUF1858 DOMAIN-CONTAINING PROTEIN"/>
    <property type="match status" value="1"/>
</dbReference>
<dbReference type="NCBIfam" id="TIGR03980">
    <property type="entry name" value="prismane_assoc"/>
    <property type="match status" value="1"/>
</dbReference>
<dbReference type="InterPro" id="IPR038062">
    <property type="entry name" value="ScdA-like_N_sf"/>
</dbReference>
<dbReference type="AlphaFoldDB" id="A0A2H0XC76"/>
<dbReference type="InterPro" id="IPR015077">
    <property type="entry name" value="DUF1858"/>
</dbReference>
<evidence type="ECO:0000259" key="1">
    <source>
        <dbReference type="Pfam" id="PF08984"/>
    </source>
</evidence>
<evidence type="ECO:0000313" key="2">
    <source>
        <dbReference type="EMBL" id="PIS22516.1"/>
    </source>
</evidence>